<dbReference type="PANTHER" id="PTHR46539:SF1">
    <property type="entry name" value="E3 UBIQUITIN-PROTEIN LIGASE ATL42"/>
    <property type="match status" value="1"/>
</dbReference>
<proteinExistence type="predicted"/>
<keyword evidence="6 10" id="KW-1133">Transmembrane helix</keyword>
<dbReference type="AlphaFoldDB" id="A0A9P6L6C8"/>
<dbReference type="EMBL" id="WIUZ02000008">
    <property type="protein sequence ID" value="KAF9784331.1"/>
    <property type="molecule type" value="Genomic_DNA"/>
</dbReference>
<evidence type="ECO:0000256" key="5">
    <source>
        <dbReference type="ARBA" id="ARBA00022833"/>
    </source>
</evidence>
<evidence type="ECO:0000256" key="9">
    <source>
        <dbReference type="SAM" id="MobiDB-lite"/>
    </source>
</evidence>
<evidence type="ECO:0000313" key="14">
    <source>
        <dbReference type="Proteomes" id="UP000736335"/>
    </source>
</evidence>
<keyword evidence="14" id="KW-1185">Reference proteome</keyword>
<sequence length="532" mass="58838">MRFHPSTPVPTFLFCILWLSSAVHAYIPAVPTNNTQDAIQSGLNVTDVSTLSLLWYQNGGSNSYSINVAYELVGAGSKGISQGALVHFGEHNLSNSTTITPWIALVSCDANATDASQMNDVFTLARDRGAVAGLLYSNYSSACIINKEYADPANFDQVFDIFSTQSLTSARLIEERFLNINQTLYGDYDPQQLNASFYAINSTINNGTTSLPGYIFATLHAYNATDTTVPPSSTANGPNGNNNQQQGKKTSLAMIILYVITGCVSALFIVVIVSGAIRAFRHPERYGPRRVDPANPDEVMYPQSRAKGLARAVLDTFPIVKFNLAEDEQRQKDEEARGMELSHWEVVDQPKTSDGSGGSEQKVTSEKPLPMEEGSSNGQLRRGTLRRTGTQSSRQNTDVTPQTIGRETCPICIVDFEEGDDLRVLPCEGKHRFHQACVDPWLLELSSSCPLCREDFYALESMLSGRSEDQHGPYGYDHEYEDPPPTASSRGRFSRYLRFATRRRGSTIHEHSGYYDQNYPPVPALPHQEERN</sequence>
<reference evidence="13" key="1">
    <citation type="journal article" date="2020" name="Nat. Commun.">
        <title>Large-scale genome sequencing of mycorrhizal fungi provides insights into the early evolution of symbiotic traits.</title>
        <authorList>
            <person name="Miyauchi S."/>
            <person name="Kiss E."/>
            <person name="Kuo A."/>
            <person name="Drula E."/>
            <person name="Kohler A."/>
            <person name="Sanchez-Garcia M."/>
            <person name="Morin E."/>
            <person name="Andreopoulos B."/>
            <person name="Barry K.W."/>
            <person name="Bonito G."/>
            <person name="Buee M."/>
            <person name="Carver A."/>
            <person name="Chen C."/>
            <person name="Cichocki N."/>
            <person name="Clum A."/>
            <person name="Culley D."/>
            <person name="Crous P.W."/>
            <person name="Fauchery L."/>
            <person name="Girlanda M."/>
            <person name="Hayes R.D."/>
            <person name="Keri Z."/>
            <person name="LaButti K."/>
            <person name="Lipzen A."/>
            <person name="Lombard V."/>
            <person name="Magnuson J."/>
            <person name="Maillard F."/>
            <person name="Murat C."/>
            <person name="Nolan M."/>
            <person name="Ohm R.A."/>
            <person name="Pangilinan J."/>
            <person name="Pereira M.F."/>
            <person name="Perotto S."/>
            <person name="Peter M."/>
            <person name="Pfister S."/>
            <person name="Riley R."/>
            <person name="Sitrit Y."/>
            <person name="Stielow J.B."/>
            <person name="Szollosi G."/>
            <person name="Zifcakova L."/>
            <person name="Stursova M."/>
            <person name="Spatafora J.W."/>
            <person name="Tedersoo L."/>
            <person name="Vaario L.M."/>
            <person name="Yamada A."/>
            <person name="Yan M."/>
            <person name="Wang P."/>
            <person name="Xu J."/>
            <person name="Bruns T."/>
            <person name="Baldrian P."/>
            <person name="Vilgalys R."/>
            <person name="Dunand C."/>
            <person name="Henrissat B."/>
            <person name="Grigoriev I.V."/>
            <person name="Hibbett D."/>
            <person name="Nagy L.G."/>
            <person name="Martin F.M."/>
        </authorList>
    </citation>
    <scope>NUCLEOTIDE SEQUENCE</scope>
    <source>
        <strain evidence="13">UH-Tt-Lm1</strain>
    </source>
</reference>
<evidence type="ECO:0000256" key="7">
    <source>
        <dbReference type="ARBA" id="ARBA00023136"/>
    </source>
</evidence>
<dbReference type="CDD" id="cd16454">
    <property type="entry name" value="RING-H2_PA-TM-RING"/>
    <property type="match status" value="1"/>
</dbReference>
<dbReference type="InterPro" id="IPR013083">
    <property type="entry name" value="Znf_RING/FYVE/PHD"/>
</dbReference>
<evidence type="ECO:0000256" key="3">
    <source>
        <dbReference type="ARBA" id="ARBA00022723"/>
    </source>
</evidence>
<dbReference type="PROSITE" id="PS50089">
    <property type="entry name" value="ZF_RING_2"/>
    <property type="match status" value="1"/>
</dbReference>
<gene>
    <name evidence="13" type="ORF">BJ322DRAFT_1007070</name>
</gene>
<evidence type="ECO:0000256" key="4">
    <source>
        <dbReference type="ARBA" id="ARBA00022771"/>
    </source>
</evidence>
<evidence type="ECO:0000256" key="6">
    <source>
        <dbReference type="ARBA" id="ARBA00022989"/>
    </source>
</evidence>
<feature type="signal peptide" evidence="11">
    <location>
        <begin position="1"/>
        <end position="25"/>
    </location>
</feature>
<feature type="compositionally biased region" description="Low complexity" evidence="9">
    <location>
        <begin position="378"/>
        <end position="395"/>
    </location>
</feature>
<dbReference type="SMART" id="SM00184">
    <property type="entry name" value="RING"/>
    <property type="match status" value="1"/>
</dbReference>
<dbReference type="PANTHER" id="PTHR46539">
    <property type="entry name" value="E3 UBIQUITIN-PROTEIN LIGASE ATL42"/>
    <property type="match status" value="1"/>
</dbReference>
<dbReference type="Pfam" id="PF13639">
    <property type="entry name" value="zf-RING_2"/>
    <property type="match status" value="1"/>
</dbReference>
<keyword evidence="7 10" id="KW-0472">Membrane</keyword>
<keyword evidence="3" id="KW-0479">Metal-binding</keyword>
<feature type="chain" id="PRO_5040166827" description="RING-type domain-containing protein" evidence="11">
    <location>
        <begin position="26"/>
        <end position="532"/>
    </location>
</feature>
<keyword evidence="5" id="KW-0862">Zinc</keyword>
<dbReference type="SUPFAM" id="SSF57850">
    <property type="entry name" value="RING/U-box"/>
    <property type="match status" value="1"/>
</dbReference>
<comment type="caution">
    <text evidence="13">The sequence shown here is derived from an EMBL/GenBank/DDBJ whole genome shotgun (WGS) entry which is preliminary data.</text>
</comment>
<feature type="region of interest" description="Disordered" evidence="9">
    <location>
        <begin position="329"/>
        <end position="402"/>
    </location>
</feature>
<dbReference type="Proteomes" id="UP000736335">
    <property type="component" value="Unassembled WGS sequence"/>
</dbReference>
<reference evidence="13" key="2">
    <citation type="submission" date="2020-11" db="EMBL/GenBank/DDBJ databases">
        <authorList>
            <consortium name="DOE Joint Genome Institute"/>
            <person name="Kuo A."/>
            <person name="Miyauchi S."/>
            <person name="Kiss E."/>
            <person name="Drula E."/>
            <person name="Kohler A."/>
            <person name="Sanchez-Garcia M."/>
            <person name="Andreopoulos B."/>
            <person name="Barry K.W."/>
            <person name="Bonito G."/>
            <person name="Buee M."/>
            <person name="Carver A."/>
            <person name="Chen C."/>
            <person name="Cichocki N."/>
            <person name="Clum A."/>
            <person name="Culley D."/>
            <person name="Crous P.W."/>
            <person name="Fauchery L."/>
            <person name="Girlanda M."/>
            <person name="Hayes R."/>
            <person name="Keri Z."/>
            <person name="Labutti K."/>
            <person name="Lipzen A."/>
            <person name="Lombard V."/>
            <person name="Magnuson J."/>
            <person name="Maillard F."/>
            <person name="Morin E."/>
            <person name="Murat C."/>
            <person name="Nolan M."/>
            <person name="Ohm R."/>
            <person name="Pangilinan J."/>
            <person name="Pereira M."/>
            <person name="Perotto S."/>
            <person name="Peter M."/>
            <person name="Riley R."/>
            <person name="Sitrit Y."/>
            <person name="Stielow B."/>
            <person name="Szollosi G."/>
            <person name="Zifcakova L."/>
            <person name="Stursova M."/>
            <person name="Spatafora J.W."/>
            <person name="Tedersoo L."/>
            <person name="Vaario L.-M."/>
            <person name="Yamada A."/>
            <person name="Yan M."/>
            <person name="Wang P."/>
            <person name="Xu J."/>
            <person name="Bruns T."/>
            <person name="Baldrian P."/>
            <person name="Vilgalys R."/>
            <person name="Henrissat B."/>
            <person name="Grigoriev I.V."/>
            <person name="Hibbett D."/>
            <person name="Nagy L.G."/>
            <person name="Martin F.M."/>
        </authorList>
    </citation>
    <scope>NUCLEOTIDE SEQUENCE</scope>
    <source>
        <strain evidence="13">UH-Tt-Lm1</strain>
    </source>
</reference>
<evidence type="ECO:0000256" key="8">
    <source>
        <dbReference type="PROSITE-ProRule" id="PRU00175"/>
    </source>
</evidence>
<feature type="compositionally biased region" description="Basic and acidic residues" evidence="9">
    <location>
        <begin position="329"/>
        <end position="348"/>
    </location>
</feature>
<evidence type="ECO:0000256" key="1">
    <source>
        <dbReference type="ARBA" id="ARBA00004370"/>
    </source>
</evidence>
<dbReference type="GO" id="GO:0016020">
    <property type="term" value="C:membrane"/>
    <property type="evidence" value="ECO:0007669"/>
    <property type="project" value="UniProtKB-SubCell"/>
</dbReference>
<dbReference type="GO" id="GO:0008270">
    <property type="term" value="F:zinc ion binding"/>
    <property type="evidence" value="ECO:0007669"/>
    <property type="project" value="UniProtKB-KW"/>
</dbReference>
<dbReference type="InterPro" id="IPR001841">
    <property type="entry name" value="Znf_RING"/>
</dbReference>
<protein>
    <recommendedName>
        <fullName evidence="12">RING-type domain-containing protein</fullName>
    </recommendedName>
</protein>
<evidence type="ECO:0000256" key="2">
    <source>
        <dbReference type="ARBA" id="ARBA00022692"/>
    </source>
</evidence>
<feature type="transmembrane region" description="Helical" evidence="10">
    <location>
        <begin position="252"/>
        <end position="280"/>
    </location>
</feature>
<feature type="region of interest" description="Disordered" evidence="9">
    <location>
        <begin position="510"/>
        <end position="532"/>
    </location>
</feature>
<keyword evidence="11" id="KW-0732">Signal</keyword>
<comment type="subcellular location">
    <subcellularLocation>
        <location evidence="1">Membrane</location>
    </subcellularLocation>
</comment>
<dbReference type="Gene3D" id="3.30.40.10">
    <property type="entry name" value="Zinc/RING finger domain, C3HC4 (zinc finger)"/>
    <property type="match status" value="1"/>
</dbReference>
<keyword evidence="2 10" id="KW-0812">Transmembrane</keyword>
<evidence type="ECO:0000256" key="10">
    <source>
        <dbReference type="SAM" id="Phobius"/>
    </source>
</evidence>
<feature type="domain" description="RING-type" evidence="12">
    <location>
        <begin position="409"/>
        <end position="453"/>
    </location>
</feature>
<evidence type="ECO:0000256" key="11">
    <source>
        <dbReference type="SAM" id="SignalP"/>
    </source>
</evidence>
<name>A0A9P6L6C8_9AGAM</name>
<evidence type="ECO:0000259" key="12">
    <source>
        <dbReference type="PROSITE" id="PS50089"/>
    </source>
</evidence>
<feature type="compositionally biased region" description="Polar residues" evidence="9">
    <location>
        <begin position="350"/>
        <end position="362"/>
    </location>
</feature>
<dbReference type="OrthoDB" id="8062037at2759"/>
<organism evidence="13 14">
    <name type="scientific">Thelephora terrestris</name>
    <dbReference type="NCBI Taxonomy" id="56493"/>
    <lineage>
        <taxon>Eukaryota</taxon>
        <taxon>Fungi</taxon>
        <taxon>Dikarya</taxon>
        <taxon>Basidiomycota</taxon>
        <taxon>Agaricomycotina</taxon>
        <taxon>Agaricomycetes</taxon>
        <taxon>Thelephorales</taxon>
        <taxon>Thelephoraceae</taxon>
        <taxon>Thelephora</taxon>
    </lineage>
</organism>
<evidence type="ECO:0000313" key="13">
    <source>
        <dbReference type="EMBL" id="KAF9784331.1"/>
    </source>
</evidence>
<accession>A0A9P6L6C8</accession>
<keyword evidence="4 8" id="KW-0863">Zinc-finger</keyword>